<comment type="similarity">
    <text evidence="5">Belongs to the RimM family.</text>
</comment>
<dbReference type="InterPro" id="IPR036976">
    <property type="entry name" value="RimM_N_sf"/>
</dbReference>
<dbReference type="InterPro" id="IPR011961">
    <property type="entry name" value="RimM"/>
</dbReference>
<keyword evidence="2 5" id="KW-0690">Ribosome biogenesis</keyword>
<evidence type="ECO:0000256" key="5">
    <source>
        <dbReference type="HAMAP-Rule" id="MF_00014"/>
    </source>
</evidence>
<organism evidence="8 9">
    <name type="scientific">Terriglobus aquaticus</name>
    <dbReference type="NCBI Taxonomy" id="940139"/>
    <lineage>
        <taxon>Bacteria</taxon>
        <taxon>Pseudomonadati</taxon>
        <taxon>Acidobacteriota</taxon>
        <taxon>Terriglobia</taxon>
        <taxon>Terriglobales</taxon>
        <taxon>Acidobacteriaceae</taxon>
        <taxon>Terriglobus</taxon>
    </lineage>
</organism>
<dbReference type="Gene3D" id="2.40.30.60">
    <property type="entry name" value="RimM"/>
    <property type="match status" value="1"/>
</dbReference>
<dbReference type="HAMAP" id="MF_00014">
    <property type="entry name" value="Ribosome_mat_RimM"/>
    <property type="match status" value="1"/>
</dbReference>
<dbReference type="RefSeq" id="WP_263413055.1">
    <property type="nucleotide sequence ID" value="NZ_BAABBH010000001.1"/>
</dbReference>
<comment type="caution">
    <text evidence="8">The sequence shown here is derived from an EMBL/GenBank/DDBJ whole genome shotgun (WGS) entry which is preliminary data.</text>
</comment>
<dbReference type="SUPFAM" id="SSF50447">
    <property type="entry name" value="Translation proteins"/>
    <property type="match status" value="1"/>
</dbReference>
<gene>
    <name evidence="5 8" type="primary">rimM</name>
    <name evidence="8" type="ORF">ACK2TP_06560</name>
</gene>
<comment type="subcellular location">
    <subcellularLocation>
        <location evidence="5">Cytoplasm</location>
    </subcellularLocation>
</comment>
<keyword evidence="1 5" id="KW-0963">Cytoplasm</keyword>
<dbReference type="PANTHER" id="PTHR33692">
    <property type="entry name" value="RIBOSOME MATURATION FACTOR RIMM"/>
    <property type="match status" value="1"/>
</dbReference>
<comment type="subunit">
    <text evidence="5">Binds ribosomal protein uS19.</text>
</comment>
<feature type="domain" description="RimM N-terminal" evidence="6">
    <location>
        <begin position="14"/>
        <end position="97"/>
    </location>
</feature>
<dbReference type="Pfam" id="PF01782">
    <property type="entry name" value="RimM"/>
    <property type="match status" value="1"/>
</dbReference>
<comment type="domain">
    <text evidence="5">The PRC barrel domain binds ribosomal protein uS19.</text>
</comment>
<dbReference type="InterPro" id="IPR056792">
    <property type="entry name" value="PRC_RimM"/>
</dbReference>
<keyword evidence="3 5" id="KW-0698">rRNA processing</keyword>
<proteinExistence type="inferred from homology"/>
<evidence type="ECO:0000259" key="6">
    <source>
        <dbReference type="Pfam" id="PF01782"/>
    </source>
</evidence>
<accession>A0ABW9KIN9</accession>
<dbReference type="NCBIfam" id="TIGR02273">
    <property type="entry name" value="16S_RimM"/>
    <property type="match status" value="1"/>
</dbReference>
<reference evidence="8 9" key="1">
    <citation type="submission" date="2024-12" db="EMBL/GenBank/DDBJ databases">
        <authorList>
            <person name="Lee Y."/>
        </authorList>
    </citation>
    <scope>NUCLEOTIDE SEQUENCE [LARGE SCALE GENOMIC DNA]</scope>
    <source>
        <strain evidence="8 9">03SUJ4</strain>
    </source>
</reference>
<name>A0ABW9KIN9_9BACT</name>
<evidence type="ECO:0000259" key="7">
    <source>
        <dbReference type="Pfam" id="PF24986"/>
    </source>
</evidence>
<evidence type="ECO:0000256" key="1">
    <source>
        <dbReference type="ARBA" id="ARBA00022490"/>
    </source>
</evidence>
<feature type="domain" description="Ribosome maturation factor RimM PRC barrel" evidence="7">
    <location>
        <begin position="110"/>
        <end position="190"/>
    </location>
</feature>
<dbReference type="SUPFAM" id="SSF50346">
    <property type="entry name" value="PRC-barrel domain"/>
    <property type="match status" value="1"/>
</dbReference>
<dbReference type="InterPro" id="IPR002676">
    <property type="entry name" value="RimM_N"/>
</dbReference>
<dbReference type="Gene3D" id="2.30.30.240">
    <property type="entry name" value="PRC-barrel domain"/>
    <property type="match status" value="1"/>
</dbReference>
<comment type="function">
    <text evidence="5">An accessory protein needed during the final step in the assembly of 30S ribosomal subunit, possibly for assembly of the head region. Essential for efficient processing of 16S rRNA. May be needed both before and after RbfA during the maturation of 16S rRNA. It has affinity for free ribosomal 30S subunits but not for 70S ribosomes.</text>
</comment>
<protein>
    <recommendedName>
        <fullName evidence="5">Ribosome maturation factor RimM</fullName>
    </recommendedName>
</protein>
<evidence type="ECO:0000256" key="4">
    <source>
        <dbReference type="ARBA" id="ARBA00023186"/>
    </source>
</evidence>
<evidence type="ECO:0000313" key="8">
    <source>
        <dbReference type="EMBL" id="MFN2975418.1"/>
    </source>
</evidence>
<dbReference type="EMBL" id="JBJYXY010000001">
    <property type="protein sequence ID" value="MFN2975418.1"/>
    <property type="molecule type" value="Genomic_DNA"/>
</dbReference>
<keyword evidence="9" id="KW-1185">Reference proteome</keyword>
<sequence>MTTPSQTDWTLLAQAVRPQGRRGEILCDLHTDFPDRFADRRELFLRRGTAEPTPVQLENHWLPTGNSAGRVVLKFAGVDSIEAAEALAGAEIVVPTSQRVALGPDEFYISDLQGCTLVNVAGGDGPDDLGTITDVHFATDRNGRKLENATPVLVVEKPNGDEILIPLALEFLRNPDLANRRIEMALPGGLVEANG</sequence>
<keyword evidence="4 5" id="KW-0143">Chaperone</keyword>
<dbReference type="InterPro" id="IPR011033">
    <property type="entry name" value="PRC_barrel-like_sf"/>
</dbReference>
<evidence type="ECO:0000313" key="9">
    <source>
        <dbReference type="Proteomes" id="UP001634747"/>
    </source>
</evidence>
<dbReference type="Pfam" id="PF24986">
    <property type="entry name" value="PRC_RimM"/>
    <property type="match status" value="1"/>
</dbReference>
<dbReference type="InterPro" id="IPR009000">
    <property type="entry name" value="Transl_B-barrel_sf"/>
</dbReference>
<evidence type="ECO:0000256" key="3">
    <source>
        <dbReference type="ARBA" id="ARBA00022552"/>
    </source>
</evidence>
<dbReference type="PANTHER" id="PTHR33692:SF1">
    <property type="entry name" value="RIBOSOME MATURATION FACTOR RIMM"/>
    <property type="match status" value="1"/>
</dbReference>
<evidence type="ECO:0000256" key="2">
    <source>
        <dbReference type="ARBA" id="ARBA00022517"/>
    </source>
</evidence>
<dbReference type="Proteomes" id="UP001634747">
    <property type="component" value="Unassembled WGS sequence"/>
</dbReference>